<dbReference type="InterPro" id="IPR018649">
    <property type="entry name" value="SHOCT"/>
</dbReference>
<sequence>MDNTCFYCGLPLRVIDRIKLADGNKICKVCHNKVYETLNLNIITARKLTIERIDAGYEALGRDFYDEVQSLLEAKDAINEVGIFSRFFIELAAGAGPLHAPGKVLLVQLNDNRIILDTEKPEYYYLIERSFQGPAYKSVFSSKTIKNTTDKTNVISEFFGLGKNNDKTNADSLQKTVETSRDVEIKSLATIKLFRISDGKILTAAVHADTEDYSEILSLQLHPMMEAVDYEDKAAIAEKISITPDEAVERLKQLKELFDLGILSEDEFAEKKREYVKHL</sequence>
<evidence type="ECO:0000313" key="2">
    <source>
        <dbReference type="EMBL" id="MBO1306162.1"/>
    </source>
</evidence>
<evidence type="ECO:0000259" key="1">
    <source>
        <dbReference type="Pfam" id="PF09851"/>
    </source>
</evidence>
<dbReference type="Proteomes" id="UP000664601">
    <property type="component" value="Unassembled WGS sequence"/>
</dbReference>
<organism evidence="2 3">
    <name type="scientific">Candidatus Enterococcus moelleringii</name>
    <dbReference type="NCBI Taxonomy" id="2815325"/>
    <lineage>
        <taxon>Bacteria</taxon>
        <taxon>Bacillati</taxon>
        <taxon>Bacillota</taxon>
        <taxon>Bacilli</taxon>
        <taxon>Lactobacillales</taxon>
        <taxon>Enterococcaceae</taxon>
        <taxon>Enterococcus</taxon>
    </lineage>
</organism>
<gene>
    <name evidence="2" type="ORF">JZO70_08320</name>
</gene>
<dbReference type="EMBL" id="JAFREM010000013">
    <property type="protein sequence ID" value="MBO1306162.1"/>
    <property type="molecule type" value="Genomic_DNA"/>
</dbReference>
<keyword evidence="3" id="KW-1185">Reference proteome</keyword>
<comment type="caution">
    <text evidence="2">The sequence shown here is derived from an EMBL/GenBank/DDBJ whole genome shotgun (WGS) entry which is preliminary data.</text>
</comment>
<evidence type="ECO:0000313" key="3">
    <source>
        <dbReference type="Proteomes" id="UP000664601"/>
    </source>
</evidence>
<feature type="domain" description="SHOCT" evidence="1">
    <location>
        <begin position="249"/>
        <end position="274"/>
    </location>
</feature>
<name>A0ABS3L951_9ENTE</name>
<protein>
    <submittedName>
        <fullName evidence="2">SHOCT domain-containing protein</fullName>
    </submittedName>
</protein>
<dbReference type="Pfam" id="PF09851">
    <property type="entry name" value="SHOCT"/>
    <property type="match status" value="1"/>
</dbReference>
<reference evidence="2 3" key="1">
    <citation type="submission" date="2021-03" db="EMBL/GenBank/DDBJ databases">
        <title>Enterococcal diversity collection.</title>
        <authorList>
            <person name="Gilmore M.S."/>
            <person name="Schwartzman J."/>
            <person name="Van Tyne D."/>
            <person name="Martin M."/>
            <person name="Earl A.M."/>
            <person name="Manson A.L."/>
            <person name="Straub T."/>
            <person name="Salamzade R."/>
            <person name="Saavedra J."/>
            <person name="Lebreton F."/>
            <person name="Prichula J."/>
            <person name="Schaufler K."/>
            <person name="Gaca A."/>
            <person name="Sgardioli B."/>
            <person name="Wagenaar J."/>
            <person name="Strong T."/>
        </authorList>
    </citation>
    <scope>NUCLEOTIDE SEQUENCE [LARGE SCALE GENOMIC DNA]</scope>
    <source>
        <strain evidence="2 3">669A</strain>
    </source>
</reference>
<dbReference type="RefSeq" id="WP_207673094.1">
    <property type="nucleotide sequence ID" value="NZ_JAFREM010000013.1"/>
</dbReference>
<accession>A0ABS3L951</accession>
<proteinExistence type="predicted"/>